<sequence length="363" mass="38995">MVYNVIGVSSGSSLAGLDLVFTALTEVRGKWEYEIRAAVRLPYTPEWEEKLSGAADLPARDYMLLHSEYGHFTGHAIKSFIHDNQLDHQVHFIVTHGHTIFHVPSQKMTAQLGDGAAIAAVTGLSVISDLRAMDVALGGKGAPLFPLAEQLLFPDFTYRLNLGENATLAAQLNGAFAAFDICPCNYILDSLAATLGRAYDEDGQLAAGGVTDAPLLESLNGLAFYRESYPRTIASKFGTGTVLPLIQKHQLSTQGKLNTYVKHIAAQIAGTLGSLQQDKTQEAPATLLLTGGGIFNGFLIKSIQEALQPLNITITIPEEPTSKFRTPLMVALLGALRWRQETNAFASVTGAEKDSVGGALWAI</sequence>
<keyword evidence="1" id="KW-0808">Transferase</keyword>
<dbReference type="GO" id="GO:0016301">
    <property type="term" value="F:kinase activity"/>
    <property type="evidence" value="ECO:0007669"/>
    <property type="project" value="UniProtKB-KW"/>
</dbReference>
<evidence type="ECO:0000313" key="1">
    <source>
        <dbReference type="EMBL" id="MVT07547.1"/>
    </source>
</evidence>
<evidence type="ECO:0000313" key="2">
    <source>
        <dbReference type="Proteomes" id="UP000461730"/>
    </source>
</evidence>
<dbReference type="Pfam" id="PF03702">
    <property type="entry name" value="AnmK"/>
    <property type="match status" value="1"/>
</dbReference>
<dbReference type="GO" id="GO:0005524">
    <property type="term" value="F:ATP binding"/>
    <property type="evidence" value="ECO:0007669"/>
    <property type="project" value="InterPro"/>
</dbReference>
<dbReference type="GO" id="GO:0009254">
    <property type="term" value="P:peptidoglycan turnover"/>
    <property type="evidence" value="ECO:0007669"/>
    <property type="project" value="InterPro"/>
</dbReference>
<protein>
    <submittedName>
        <fullName evidence="1">Anhydro-N-acetylmuramic acid kinase</fullName>
        <ecNumber evidence="1">2.7.1.170</ecNumber>
    </submittedName>
</protein>
<keyword evidence="1" id="KW-0418">Kinase</keyword>
<dbReference type="AlphaFoldDB" id="A0A7K1TZK2"/>
<reference evidence="1 2" key="1">
    <citation type="submission" date="2019-12" db="EMBL/GenBank/DDBJ databases">
        <title>Chitinophaga sp. strain ysch24 (GDMCC 1.1355), whole genome shotgun sequence.</title>
        <authorList>
            <person name="Zhang X."/>
        </authorList>
    </citation>
    <scope>NUCLEOTIDE SEQUENCE [LARGE SCALE GENOMIC DNA]</scope>
    <source>
        <strain evidence="2">ysch24</strain>
    </source>
</reference>
<dbReference type="EMBL" id="WRXN01000001">
    <property type="protein sequence ID" value="MVT07547.1"/>
    <property type="molecule type" value="Genomic_DNA"/>
</dbReference>
<dbReference type="RefSeq" id="WP_157304936.1">
    <property type="nucleotide sequence ID" value="NZ_WRXN01000001.1"/>
</dbReference>
<gene>
    <name evidence="1" type="ORF">GO493_04685</name>
</gene>
<dbReference type="GO" id="GO:0016773">
    <property type="term" value="F:phosphotransferase activity, alcohol group as acceptor"/>
    <property type="evidence" value="ECO:0007669"/>
    <property type="project" value="InterPro"/>
</dbReference>
<organism evidence="1 2">
    <name type="scientific">Chitinophaga tropicalis</name>
    <dbReference type="NCBI Taxonomy" id="2683588"/>
    <lineage>
        <taxon>Bacteria</taxon>
        <taxon>Pseudomonadati</taxon>
        <taxon>Bacteroidota</taxon>
        <taxon>Chitinophagia</taxon>
        <taxon>Chitinophagales</taxon>
        <taxon>Chitinophagaceae</taxon>
        <taxon>Chitinophaga</taxon>
    </lineage>
</organism>
<dbReference type="EC" id="2.7.1.170" evidence="1"/>
<dbReference type="GO" id="GO:0006040">
    <property type="term" value="P:amino sugar metabolic process"/>
    <property type="evidence" value="ECO:0007669"/>
    <property type="project" value="InterPro"/>
</dbReference>
<proteinExistence type="predicted"/>
<dbReference type="Proteomes" id="UP000461730">
    <property type="component" value="Unassembled WGS sequence"/>
</dbReference>
<keyword evidence="2" id="KW-1185">Reference proteome</keyword>
<dbReference type="InterPro" id="IPR005338">
    <property type="entry name" value="Anhydro_N_Ac-Mur_kinase"/>
</dbReference>
<dbReference type="PANTHER" id="PTHR30605">
    <property type="entry name" value="ANHYDRO-N-ACETYLMURAMIC ACID KINASE"/>
    <property type="match status" value="1"/>
</dbReference>
<dbReference type="NCBIfam" id="NF007144">
    <property type="entry name" value="PRK09585.2-3"/>
    <property type="match status" value="1"/>
</dbReference>
<dbReference type="PANTHER" id="PTHR30605:SF0">
    <property type="entry name" value="ANHYDRO-N-ACETYLMURAMIC ACID KINASE"/>
    <property type="match status" value="1"/>
</dbReference>
<name>A0A7K1TZK2_9BACT</name>
<accession>A0A7K1TZK2</accession>
<dbReference type="Gene3D" id="3.30.420.40">
    <property type="match status" value="2"/>
</dbReference>
<comment type="caution">
    <text evidence="1">The sequence shown here is derived from an EMBL/GenBank/DDBJ whole genome shotgun (WGS) entry which is preliminary data.</text>
</comment>